<dbReference type="InterPro" id="IPR009078">
    <property type="entry name" value="Ferritin-like_SF"/>
</dbReference>
<comment type="caution">
    <text evidence="2">The sequence shown here is derived from an EMBL/GenBank/DDBJ whole genome shotgun (WGS) entry which is preliminary data.</text>
</comment>
<dbReference type="Proteomes" id="UP000248790">
    <property type="component" value="Unassembled WGS sequence"/>
</dbReference>
<dbReference type="AlphaFoldDB" id="A0A327WRH8"/>
<accession>A0A327WRH8</accession>
<dbReference type="Gene3D" id="1.20.1260.10">
    <property type="match status" value="1"/>
</dbReference>
<dbReference type="InterPro" id="IPR047114">
    <property type="entry name" value="YciF"/>
</dbReference>
<feature type="coiled-coil region" evidence="1">
    <location>
        <begin position="46"/>
        <end position="95"/>
    </location>
</feature>
<evidence type="ECO:0000313" key="3">
    <source>
        <dbReference type="Proteomes" id="UP000248790"/>
    </source>
</evidence>
<dbReference type="PANTHER" id="PTHR30565">
    <property type="entry name" value="PROTEIN YCIF"/>
    <property type="match status" value="1"/>
</dbReference>
<dbReference type="InterPro" id="IPR012347">
    <property type="entry name" value="Ferritin-like"/>
</dbReference>
<evidence type="ECO:0000313" key="2">
    <source>
        <dbReference type="EMBL" id="RAJ94253.1"/>
    </source>
</evidence>
<organism evidence="2 3">
    <name type="scientific">Larkinella arboricola</name>
    <dbReference type="NCBI Taxonomy" id="643671"/>
    <lineage>
        <taxon>Bacteria</taxon>
        <taxon>Pseudomonadati</taxon>
        <taxon>Bacteroidota</taxon>
        <taxon>Cytophagia</taxon>
        <taxon>Cytophagales</taxon>
        <taxon>Spirosomataceae</taxon>
        <taxon>Larkinella</taxon>
    </lineage>
</organism>
<dbReference type="CDD" id="cd07909">
    <property type="entry name" value="YciF"/>
    <property type="match status" value="1"/>
</dbReference>
<protein>
    <submittedName>
        <fullName evidence="2">Ferritin-like metal-binding protein YciE</fullName>
    </submittedName>
</protein>
<dbReference type="EMBL" id="QLMC01000005">
    <property type="protein sequence ID" value="RAJ94253.1"/>
    <property type="molecule type" value="Genomic_DNA"/>
</dbReference>
<gene>
    <name evidence="2" type="ORF">LX87_04138</name>
</gene>
<dbReference type="PANTHER" id="PTHR30565:SF9">
    <property type="entry name" value="PROTEIN YCIF"/>
    <property type="match status" value="1"/>
</dbReference>
<dbReference type="Pfam" id="PF05974">
    <property type="entry name" value="DUF892"/>
    <property type="match status" value="1"/>
</dbReference>
<dbReference type="RefSeq" id="WP_111630157.1">
    <property type="nucleotide sequence ID" value="NZ_QLMC01000005.1"/>
</dbReference>
<sequence>MKTMQDLMQHMVQDLYSAETQALDAMTELAERATSEELRQAFEVHQRETEQQVQRLEQIAQHLGIEPEGETCLAMQGLIDEAQDLLEQLEDDQLTDAAIIGAAQKMEHYEIAAYGTARTLAQQAGQDQIAELFQQTLDEEKATDEKLTGIATSQANQKAVQS</sequence>
<name>A0A327WRH8_LARAB</name>
<keyword evidence="3" id="KW-1185">Reference proteome</keyword>
<dbReference type="InterPro" id="IPR010287">
    <property type="entry name" value="DUF892_YciF-like"/>
</dbReference>
<evidence type="ECO:0000256" key="1">
    <source>
        <dbReference type="SAM" id="Coils"/>
    </source>
</evidence>
<reference evidence="2 3" key="1">
    <citation type="submission" date="2018-06" db="EMBL/GenBank/DDBJ databases">
        <title>Genomic Encyclopedia of Archaeal and Bacterial Type Strains, Phase II (KMG-II): from individual species to whole genera.</title>
        <authorList>
            <person name="Goeker M."/>
        </authorList>
    </citation>
    <scope>NUCLEOTIDE SEQUENCE [LARGE SCALE GENOMIC DNA]</scope>
    <source>
        <strain evidence="2 3">DSM 21851</strain>
    </source>
</reference>
<keyword evidence="1" id="KW-0175">Coiled coil</keyword>
<dbReference type="OrthoDB" id="9795056at2"/>
<dbReference type="SUPFAM" id="SSF47240">
    <property type="entry name" value="Ferritin-like"/>
    <property type="match status" value="1"/>
</dbReference>
<proteinExistence type="predicted"/>